<proteinExistence type="predicted"/>
<sequence>MRFSKKEQTRATSSPFRFCGHSQPSLYKVFIGITGVLFFLTQSKILELGIQQTAKSPEYNNPLHGYGGKTDFELSPVTHATTARNFTRAVVHMGIHKTGTTTLQAHTRTHRQRLQDDGYEMPWGWGYDRHNGKGVKRPGSKPQFQGDFARCFLAKNLDSMFGKCHPDLLDYGSEIAREGKHLFISAENFVALQEAEGLRKLQEYVSQWDEVRIVIFYRRFYDWVSSMHNEQTKIKIPVRRENIVKFLQRNYNQEYPHFGMWYDITAPPLAARLRNYFSKEYITIRNYHEDSRDGKLSTHFFCETLPEAPSTCAAIRREETSGKRNAHKTMDYRYLADAARRAKLLNYQPSRQNEGHMAEKLSNYWESTLNLTTDDFPMACPPQHILDAIWNVTLHSEKMLVELAELEHREGFESEMRLEFDDASRTSLCALDVKTMLEDERWQSFFKSLQ</sequence>
<dbReference type="EMBL" id="HBFG01001274">
    <property type="protein sequence ID" value="CAD8729473.1"/>
    <property type="molecule type" value="Transcribed_RNA"/>
</dbReference>
<organism evidence="2">
    <name type="scientific">Pseudo-nitzschia delicatissima</name>
    <dbReference type="NCBI Taxonomy" id="44447"/>
    <lineage>
        <taxon>Eukaryota</taxon>
        <taxon>Sar</taxon>
        <taxon>Stramenopiles</taxon>
        <taxon>Ochrophyta</taxon>
        <taxon>Bacillariophyta</taxon>
        <taxon>Bacillariophyceae</taxon>
        <taxon>Bacillariophycidae</taxon>
        <taxon>Bacillariales</taxon>
        <taxon>Bacillariaceae</taxon>
        <taxon>Pseudo-nitzschia</taxon>
    </lineage>
</organism>
<evidence type="ECO:0000313" key="1">
    <source>
        <dbReference type="EMBL" id="CAD8729470.1"/>
    </source>
</evidence>
<dbReference type="AlphaFoldDB" id="A0A6T9ZV98"/>
<dbReference type="EMBL" id="HBFG01001271">
    <property type="protein sequence ID" value="CAD8729470.1"/>
    <property type="molecule type" value="Transcribed_RNA"/>
</dbReference>
<evidence type="ECO:0000313" key="3">
    <source>
        <dbReference type="EMBL" id="CAD8729472.1"/>
    </source>
</evidence>
<dbReference type="EMBL" id="HBFG01001273">
    <property type="protein sequence ID" value="CAD8729472.1"/>
    <property type="molecule type" value="Transcribed_RNA"/>
</dbReference>
<gene>
    <name evidence="1" type="ORF">PDEL0327_LOCUS963</name>
    <name evidence="2" type="ORF">PDEL0327_LOCUS964</name>
    <name evidence="3" type="ORF">PDEL0327_LOCUS965</name>
    <name evidence="4" type="ORF">PDEL0327_LOCUS966</name>
</gene>
<protein>
    <recommendedName>
        <fullName evidence="5">Sulfotransferase domain-containing protein</fullName>
    </recommendedName>
</protein>
<evidence type="ECO:0008006" key="5">
    <source>
        <dbReference type="Google" id="ProtNLM"/>
    </source>
</evidence>
<reference evidence="2" key="1">
    <citation type="submission" date="2021-01" db="EMBL/GenBank/DDBJ databases">
        <authorList>
            <person name="Corre E."/>
            <person name="Pelletier E."/>
            <person name="Niang G."/>
            <person name="Scheremetjew M."/>
            <person name="Finn R."/>
            <person name="Kale V."/>
            <person name="Holt S."/>
            <person name="Cochrane G."/>
            <person name="Meng A."/>
            <person name="Brown T."/>
            <person name="Cohen L."/>
        </authorList>
    </citation>
    <scope>NUCLEOTIDE SEQUENCE</scope>
    <source>
        <strain evidence="2">B596</strain>
    </source>
</reference>
<evidence type="ECO:0000313" key="2">
    <source>
        <dbReference type="EMBL" id="CAD8729471.1"/>
    </source>
</evidence>
<evidence type="ECO:0000313" key="4">
    <source>
        <dbReference type="EMBL" id="CAD8729473.1"/>
    </source>
</evidence>
<name>A0A6T9ZV98_9STRA</name>
<dbReference type="InterPro" id="IPR027417">
    <property type="entry name" value="P-loop_NTPase"/>
</dbReference>
<dbReference type="EMBL" id="HBFG01001272">
    <property type="protein sequence ID" value="CAD8729471.1"/>
    <property type="molecule type" value="Transcribed_RNA"/>
</dbReference>
<accession>A0A6T9ZV98</accession>
<dbReference type="SUPFAM" id="SSF52540">
    <property type="entry name" value="P-loop containing nucleoside triphosphate hydrolases"/>
    <property type="match status" value="1"/>
</dbReference>